<feature type="domain" description="Carboxyltransferase" evidence="4">
    <location>
        <begin position="25"/>
        <end position="282"/>
    </location>
</feature>
<dbReference type="EMBL" id="JAVTTO010000003">
    <property type="protein sequence ID" value="MDT7832376.1"/>
    <property type="molecule type" value="Genomic_DNA"/>
</dbReference>
<keyword evidence="1" id="KW-0547">Nucleotide-binding</keyword>
<keyword evidence="2" id="KW-0378">Hydrolase</keyword>
<accession>A0ABU3LF89</accession>
<dbReference type="PANTHER" id="PTHR43309">
    <property type="entry name" value="5-OXOPROLINASE SUBUNIT C"/>
    <property type="match status" value="1"/>
</dbReference>
<dbReference type="InterPro" id="IPR003778">
    <property type="entry name" value="CT_A_B"/>
</dbReference>
<proteinExistence type="predicted"/>
<dbReference type="InterPro" id="IPR052708">
    <property type="entry name" value="PxpC"/>
</dbReference>
<protein>
    <submittedName>
        <fullName evidence="5">Biotin-dependent carboxyltransferase family protein</fullName>
    </submittedName>
</protein>
<keyword evidence="6" id="KW-1185">Reference proteome</keyword>
<evidence type="ECO:0000313" key="6">
    <source>
        <dbReference type="Proteomes" id="UP001257277"/>
    </source>
</evidence>
<gene>
    <name evidence="5" type="ORF">RQM59_08290</name>
</gene>
<name>A0ABU3LF89_9FLAO</name>
<dbReference type="PANTHER" id="PTHR43309:SF5">
    <property type="entry name" value="5-OXOPROLINASE SUBUNIT C"/>
    <property type="match status" value="1"/>
</dbReference>
<dbReference type="Pfam" id="PF02626">
    <property type="entry name" value="CT_A_B"/>
    <property type="match status" value="1"/>
</dbReference>
<evidence type="ECO:0000256" key="1">
    <source>
        <dbReference type="ARBA" id="ARBA00022741"/>
    </source>
</evidence>
<evidence type="ECO:0000256" key="3">
    <source>
        <dbReference type="ARBA" id="ARBA00022840"/>
    </source>
</evidence>
<dbReference type="Proteomes" id="UP001257277">
    <property type="component" value="Unassembled WGS sequence"/>
</dbReference>
<dbReference type="SMART" id="SM00797">
    <property type="entry name" value="AHS2"/>
    <property type="match status" value="1"/>
</dbReference>
<evidence type="ECO:0000313" key="5">
    <source>
        <dbReference type="EMBL" id="MDT7832376.1"/>
    </source>
</evidence>
<organism evidence="5 6">
    <name type="scientific">Asprobacillus argus</name>
    <dbReference type="NCBI Taxonomy" id="3076534"/>
    <lineage>
        <taxon>Bacteria</taxon>
        <taxon>Pseudomonadati</taxon>
        <taxon>Bacteroidota</taxon>
        <taxon>Flavobacteriia</taxon>
        <taxon>Flavobacteriales</taxon>
        <taxon>Flavobacteriaceae</taxon>
        <taxon>Asprobacillus</taxon>
    </lineage>
</organism>
<evidence type="ECO:0000256" key="2">
    <source>
        <dbReference type="ARBA" id="ARBA00022801"/>
    </source>
</evidence>
<dbReference type="InterPro" id="IPR029000">
    <property type="entry name" value="Cyclophilin-like_dom_sf"/>
</dbReference>
<evidence type="ECO:0000259" key="4">
    <source>
        <dbReference type="SMART" id="SM00797"/>
    </source>
</evidence>
<comment type="caution">
    <text evidence="5">The sequence shown here is derived from an EMBL/GenBank/DDBJ whole genome shotgun (WGS) entry which is preliminary data.</text>
</comment>
<reference evidence="5 6" key="1">
    <citation type="submission" date="2023-09" db="EMBL/GenBank/DDBJ databases">
        <title>Novel taxa isolated from Blanes Bay.</title>
        <authorList>
            <person name="Rey-Velasco X."/>
            <person name="Lucena T."/>
        </authorList>
    </citation>
    <scope>NUCLEOTIDE SEQUENCE [LARGE SCALE GENOMIC DNA]</scope>
    <source>
        <strain evidence="5 6">S356</strain>
    </source>
</reference>
<dbReference type="RefSeq" id="WP_349241636.1">
    <property type="nucleotide sequence ID" value="NZ_JAVTTO010000003.1"/>
</dbReference>
<dbReference type="Gene3D" id="2.40.100.10">
    <property type="entry name" value="Cyclophilin-like"/>
    <property type="match status" value="1"/>
</dbReference>
<keyword evidence="3" id="KW-0067">ATP-binding</keyword>
<sequence>MDMIKVVHAGVYNTIQDVGRIGFTKNGIPQGGSMDTYSAEMANILLKNNSTSAVVEITFGQGKFEFTSGAFICLMGGDFSPKINRNSIQMNTVVEVKKKDVLSFGRRNYGARVYLAIQGGIQSEIVLKSRSFLMGITQLKLLKGDTLKINSKKPYSDEGFSKLKIYQDHFQDVALECFPGPEFDQLNNKQKERLFQSFTVSEDNNRVGYRLNELVENNLSSILTSAVLPGTVQLTPSGKLIVLMRDCQVTGGYPRVLQLSEYAISRLSQKVAGDSVKFMLQK</sequence>